<dbReference type="Pfam" id="PF12937">
    <property type="entry name" value="F-box-like"/>
    <property type="match status" value="1"/>
</dbReference>
<dbReference type="PROSITE" id="PS50181">
    <property type="entry name" value="FBOX"/>
    <property type="match status" value="1"/>
</dbReference>
<protein>
    <recommendedName>
        <fullName evidence="1">F-box domain-containing protein</fullName>
    </recommendedName>
</protein>
<dbReference type="SUPFAM" id="SSF81383">
    <property type="entry name" value="F-box domain"/>
    <property type="match status" value="1"/>
</dbReference>
<dbReference type="InterPro" id="IPR036047">
    <property type="entry name" value="F-box-like_dom_sf"/>
</dbReference>
<sequence length="461" mass="53154">MAGSTLPTELLAGIFDHLSPSTLGVASRVCRTWKKVAFGPLHQTVYLCLAVHLDQFVQRICTEAADSQFSIITHLRGLVLDIEYYENREDEMINESNLDSLNSIIPRLTQLEYLSWKLLFVPGDTETFRLFQTKCPKLDSVDICVYDSIDLYSAQYNMLLDFKDLSSFSLSLWDIPSRFDKDHLDPLVSLLARCPQLYSLILDFKGEFPYSPAKLVAGLGDQFVFPQLQRFYMQRSADPGWWEFFENPDSHPFRQFLRRHPGIEDLALGYVEETPYCKPIDPTDIAQLFPSLKYFEGPVFLFQPLVLSTLAEQLEKLIIVDSPLLDEVSLSKMYDRVPALPKLRKFAIWADFTEEEGILVNLVRTVVSAATQLEEIEIRPDMDSTDYNEVMKLIAQTRGLRSITLSESVLSLASENGEELEWNTFASHLRRMCPRLQTIYRPIRKFENENREKVWEFHSNA</sequence>
<comment type="caution">
    <text evidence="2">The sequence shown here is derived from an EMBL/GenBank/DDBJ whole genome shotgun (WGS) entry which is preliminary data.</text>
</comment>
<dbReference type="SUPFAM" id="SSF52047">
    <property type="entry name" value="RNI-like"/>
    <property type="match status" value="1"/>
</dbReference>
<name>A0A8H3CSQ9_9AGAM</name>
<dbReference type="CDD" id="cd09917">
    <property type="entry name" value="F-box_SF"/>
    <property type="match status" value="1"/>
</dbReference>
<accession>A0A8H3CSQ9</accession>
<organism evidence="2 3">
    <name type="scientific">Rhizoctonia solani</name>
    <dbReference type="NCBI Taxonomy" id="456999"/>
    <lineage>
        <taxon>Eukaryota</taxon>
        <taxon>Fungi</taxon>
        <taxon>Dikarya</taxon>
        <taxon>Basidiomycota</taxon>
        <taxon>Agaricomycotina</taxon>
        <taxon>Agaricomycetes</taxon>
        <taxon>Cantharellales</taxon>
        <taxon>Ceratobasidiaceae</taxon>
        <taxon>Rhizoctonia</taxon>
    </lineage>
</organism>
<dbReference type="Gene3D" id="1.20.1280.50">
    <property type="match status" value="1"/>
</dbReference>
<dbReference type="Proteomes" id="UP000663861">
    <property type="component" value="Unassembled WGS sequence"/>
</dbReference>
<dbReference type="InterPro" id="IPR001810">
    <property type="entry name" value="F-box_dom"/>
</dbReference>
<dbReference type="EMBL" id="CAJMWY010002961">
    <property type="protein sequence ID" value="CAE6497244.1"/>
    <property type="molecule type" value="Genomic_DNA"/>
</dbReference>
<evidence type="ECO:0000313" key="3">
    <source>
        <dbReference type="Proteomes" id="UP000663861"/>
    </source>
</evidence>
<dbReference type="Gene3D" id="3.80.10.10">
    <property type="entry name" value="Ribonuclease Inhibitor"/>
    <property type="match status" value="1"/>
</dbReference>
<proteinExistence type="predicted"/>
<evidence type="ECO:0000313" key="2">
    <source>
        <dbReference type="EMBL" id="CAE6497244.1"/>
    </source>
</evidence>
<gene>
    <name evidence="2" type="ORF">RDB_LOCUS118261</name>
</gene>
<dbReference type="SMART" id="SM00256">
    <property type="entry name" value="FBOX"/>
    <property type="match status" value="1"/>
</dbReference>
<dbReference type="AlphaFoldDB" id="A0A8H3CSQ9"/>
<evidence type="ECO:0000259" key="1">
    <source>
        <dbReference type="PROSITE" id="PS50181"/>
    </source>
</evidence>
<feature type="domain" description="F-box" evidence="1">
    <location>
        <begin position="1"/>
        <end position="49"/>
    </location>
</feature>
<reference evidence="2" key="1">
    <citation type="submission" date="2021-01" db="EMBL/GenBank/DDBJ databases">
        <authorList>
            <person name="Kaushik A."/>
        </authorList>
    </citation>
    <scope>NUCLEOTIDE SEQUENCE</scope>
    <source>
        <strain evidence="2">AG4-RS23</strain>
    </source>
</reference>
<dbReference type="InterPro" id="IPR032675">
    <property type="entry name" value="LRR_dom_sf"/>
</dbReference>